<dbReference type="Pfam" id="PF01171">
    <property type="entry name" value="ATP_bind_3"/>
    <property type="match status" value="1"/>
</dbReference>
<dbReference type="SUPFAM" id="SSF52402">
    <property type="entry name" value="Adenine nucleotide alpha hydrolases-like"/>
    <property type="match status" value="1"/>
</dbReference>
<dbReference type="STRING" id="45607.A0A2T0FLJ5"/>
<evidence type="ECO:0000256" key="4">
    <source>
        <dbReference type="ARBA" id="ARBA00022741"/>
    </source>
</evidence>
<dbReference type="AlphaFoldDB" id="A0A2T0FLJ5"/>
<proteinExistence type="inferred from homology"/>
<keyword evidence="4" id="KW-0547">Nucleotide-binding</keyword>
<comment type="caution">
    <text evidence="8">The sequence shown here is derived from an EMBL/GenBank/DDBJ whole genome shotgun (WGS) entry which is preliminary data.</text>
</comment>
<keyword evidence="9" id="KW-1185">Reference proteome</keyword>
<keyword evidence="3" id="KW-0819">tRNA processing</keyword>
<evidence type="ECO:0000256" key="5">
    <source>
        <dbReference type="ARBA" id="ARBA00022840"/>
    </source>
</evidence>
<dbReference type="OrthoDB" id="434144at2759"/>
<dbReference type="GO" id="GO:0008033">
    <property type="term" value="P:tRNA processing"/>
    <property type="evidence" value="ECO:0007669"/>
    <property type="project" value="UniProtKB-KW"/>
</dbReference>
<dbReference type="EC" id="6.3.4.19" evidence="1"/>
<dbReference type="HAMAP" id="MF_01161">
    <property type="entry name" value="tRNA_Ile_lys_synt"/>
    <property type="match status" value="1"/>
</dbReference>
<dbReference type="NCBIfam" id="TIGR02432">
    <property type="entry name" value="lysidine_TilS_N"/>
    <property type="match status" value="1"/>
</dbReference>
<evidence type="ECO:0000313" key="8">
    <source>
        <dbReference type="EMBL" id="PRT55856.1"/>
    </source>
</evidence>
<accession>A0A2T0FLJ5</accession>
<keyword evidence="2" id="KW-0436">Ligase</keyword>
<dbReference type="PANTHER" id="PTHR43033:SF1">
    <property type="entry name" value="TRNA(ILE)-LYSIDINE SYNTHASE-RELATED"/>
    <property type="match status" value="1"/>
</dbReference>
<name>A0A2T0FLJ5_9ASCO</name>
<dbReference type="EMBL" id="NDIQ01000022">
    <property type="protein sequence ID" value="PRT55856.1"/>
    <property type="molecule type" value="Genomic_DNA"/>
</dbReference>
<dbReference type="InterPro" id="IPR012094">
    <property type="entry name" value="tRNA_Ile_lys_synt"/>
</dbReference>
<reference evidence="8 9" key="1">
    <citation type="submission" date="2017-04" db="EMBL/GenBank/DDBJ databases">
        <title>Genome sequencing of [Candida] sorbophila.</title>
        <authorList>
            <person name="Ahn J.O."/>
        </authorList>
    </citation>
    <scope>NUCLEOTIDE SEQUENCE [LARGE SCALE GENOMIC DNA]</scope>
    <source>
        <strain evidence="8 9">DS02</strain>
    </source>
</reference>
<evidence type="ECO:0000256" key="1">
    <source>
        <dbReference type="ARBA" id="ARBA00013267"/>
    </source>
</evidence>
<evidence type="ECO:0000259" key="7">
    <source>
        <dbReference type="Pfam" id="PF01171"/>
    </source>
</evidence>
<dbReference type="PANTHER" id="PTHR43033">
    <property type="entry name" value="TRNA(ILE)-LYSIDINE SYNTHASE-RELATED"/>
    <property type="match status" value="1"/>
</dbReference>
<dbReference type="Gene3D" id="3.40.50.620">
    <property type="entry name" value="HUPs"/>
    <property type="match status" value="1"/>
</dbReference>
<dbReference type="InterPro" id="IPR012795">
    <property type="entry name" value="tRNA_Ile_lys_synt_N"/>
</dbReference>
<evidence type="ECO:0000256" key="2">
    <source>
        <dbReference type="ARBA" id="ARBA00022598"/>
    </source>
</evidence>
<dbReference type="RefSeq" id="XP_024665801.1">
    <property type="nucleotide sequence ID" value="XM_024810033.1"/>
</dbReference>
<comment type="catalytic activity">
    <reaction evidence="6">
        <text>cytidine(34) in tRNA(Ile2) + L-lysine + ATP = lysidine(34) in tRNA(Ile2) + AMP + diphosphate + H(+)</text>
        <dbReference type="Rhea" id="RHEA:43744"/>
        <dbReference type="Rhea" id="RHEA-COMP:10625"/>
        <dbReference type="Rhea" id="RHEA-COMP:10670"/>
        <dbReference type="ChEBI" id="CHEBI:15378"/>
        <dbReference type="ChEBI" id="CHEBI:30616"/>
        <dbReference type="ChEBI" id="CHEBI:32551"/>
        <dbReference type="ChEBI" id="CHEBI:33019"/>
        <dbReference type="ChEBI" id="CHEBI:82748"/>
        <dbReference type="ChEBI" id="CHEBI:83665"/>
        <dbReference type="ChEBI" id="CHEBI:456215"/>
        <dbReference type="EC" id="6.3.4.19"/>
    </reaction>
</comment>
<evidence type="ECO:0000256" key="6">
    <source>
        <dbReference type="ARBA" id="ARBA00048539"/>
    </source>
</evidence>
<dbReference type="InterPro" id="IPR014729">
    <property type="entry name" value="Rossmann-like_a/b/a_fold"/>
</dbReference>
<dbReference type="GO" id="GO:0005524">
    <property type="term" value="F:ATP binding"/>
    <property type="evidence" value="ECO:0007669"/>
    <property type="project" value="UniProtKB-KW"/>
</dbReference>
<gene>
    <name evidence="8" type="ORF">B9G98_03476</name>
</gene>
<feature type="domain" description="tRNA(Ile)-lysidine/2-thiocytidine synthase N-terminal" evidence="7">
    <location>
        <begin position="21"/>
        <end position="209"/>
    </location>
</feature>
<keyword evidence="5" id="KW-0067">ATP-binding</keyword>
<evidence type="ECO:0000313" key="9">
    <source>
        <dbReference type="Proteomes" id="UP000238350"/>
    </source>
</evidence>
<evidence type="ECO:0000256" key="3">
    <source>
        <dbReference type="ARBA" id="ARBA00022694"/>
    </source>
</evidence>
<protein>
    <recommendedName>
        <fullName evidence="1">tRNA(Ile)-lysidine synthetase</fullName>
        <ecNumber evidence="1">6.3.4.19</ecNumber>
    </recommendedName>
</protein>
<dbReference type="GO" id="GO:0032267">
    <property type="term" value="F:tRNA(Ile)-lysidine synthase activity"/>
    <property type="evidence" value="ECO:0007669"/>
    <property type="project" value="UniProtKB-EC"/>
</dbReference>
<sequence length="456" mass="52450">MLQEFEGVLRRLVGLRTPAKLALSVSGGVDSMALAGLASQWSKTRDVRLYGYIIDHHVRDGSSAEASLVADRLAGLGIEPKILDLHANLVEPSVMEKYARDGRRNLLQRECVKNGIHHILHGHTLDDQVELFIMRFLMRSTTYGLAGMHPESFLSIRTPPDQYPIKLLKPLLTFRKKQLEEYCLDQNIQWIEDPSNRDVTLTKRNAIRAFLASPDIPTAFSSDNLIPFIAKLQKLRETTLTQAKLAYLQLRNSGDLYYKQGAFTLKPVKVYDALPPDVKEQLTLLILSLVSPLSVEQLFYRRQAIHNYVKLPMDRKWTLLDVAIFPMDGHLIFKRGRPRAQKSLEYTVHKATKDWSEWKLIDNRFWIRWKLPATHEKSECNINSRLLYSTANTKTTLSKIFGSDIKPSYERQTHPLFMFDDPEDPYTLRSDLIIGYPTLGYCRGLNMEWQPVEIVL</sequence>
<dbReference type="InterPro" id="IPR011063">
    <property type="entry name" value="TilS/TtcA_N"/>
</dbReference>
<dbReference type="Proteomes" id="UP000238350">
    <property type="component" value="Unassembled WGS sequence"/>
</dbReference>
<organism evidence="8 9">
    <name type="scientific">Wickerhamiella sorbophila</name>
    <dbReference type="NCBI Taxonomy" id="45607"/>
    <lineage>
        <taxon>Eukaryota</taxon>
        <taxon>Fungi</taxon>
        <taxon>Dikarya</taxon>
        <taxon>Ascomycota</taxon>
        <taxon>Saccharomycotina</taxon>
        <taxon>Dipodascomycetes</taxon>
        <taxon>Dipodascales</taxon>
        <taxon>Trichomonascaceae</taxon>
        <taxon>Wickerhamiella</taxon>
    </lineage>
</organism>
<dbReference type="GeneID" id="36517224"/>
<dbReference type="CDD" id="cd01992">
    <property type="entry name" value="TilS_N"/>
    <property type="match status" value="1"/>
</dbReference>